<feature type="transmembrane region" description="Helical" evidence="6">
    <location>
        <begin position="254"/>
        <end position="274"/>
    </location>
</feature>
<feature type="transmembrane region" description="Helical" evidence="6">
    <location>
        <begin position="145"/>
        <end position="163"/>
    </location>
</feature>
<evidence type="ECO:0000256" key="3">
    <source>
        <dbReference type="ARBA" id="ARBA00022692"/>
    </source>
</evidence>
<keyword evidence="4 6" id="KW-1133">Transmembrane helix</keyword>
<evidence type="ECO:0000256" key="5">
    <source>
        <dbReference type="ARBA" id="ARBA00023136"/>
    </source>
</evidence>
<comment type="subcellular location">
    <subcellularLocation>
        <location evidence="1">Membrane</location>
        <topology evidence="1">Multi-pass membrane protein</topology>
    </subcellularLocation>
</comment>
<dbReference type="InterPro" id="IPR010651">
    <property type="entry name" value="Sugar_transport"/>
</dbReference>
<keyword evidence="5 6" id="KW-0472">Membrane</keyword>
<protein>
    <submittedName>
        <fullName evidence="8">Transmembrane protein 144</fullName>
    </submittedName>
</protein>
<proteinExistence type="inferred from homology"/>
<feature type="transmembrane region" description="Helical" evidence="6">
    <location>
        <begin position="346"/>
        <end position="364"/>
    </location>
</feature>
<sequence length="367" mass="40260">MSTWSDTLEGLGACAISAVFFGSVFVPLKKEDAGDGIEYNNANYFCLNLIKSNSGMFTQWVMGAAIFFVGMIVNAFEGFPTFHPLAMLGGALWATGNITAVPILSMLGMGMGILIWGTTNCLCGWAAGRFGLFGLIPNVPNSVPLNYIGLICVLIGGVLLSQMHPNTRQYSRIPPPSYNETTVHIRRVDDSPDEDETTSLLSSYIRSTNKRIIGVVLSLLAGAFYGFTFVPVIYIQQHPEKFKDASPRGLSYVFAHYCGIFLTSSIFLIVYVLYKRNRPFVNNRSILPAYITGTMWAIAQTAWFVANDRISQAVTFPINAMVPGVCAALWSVFYFREIEGQRNLRIMSAAISITMLGAILVGISKNI</sequence>
<dbReference type="PANTHER" id="PTHR16119">
    <property type="entry name" value="TRANSMEMBRANE PROTEIN 144"/>
    <property type="match status" value="1"/>
</dbReference>
<feature type="transmembrane region" description="Helical" evidence="6">
    <location>
        <begin position="312"/>
        <end position="334"/>
    </location>
</feature>
<dbReference type="InterPro" id="IPR012435">
    <property type="entry name" value="TMEM144"/>
</dbReference>
<reference evidence="8" key="1">
    <citation type="submission" date="2023-03" db="UniProtKB">
        <authorList>
            <consortium name="WormBaseParasite"/>
        </authorList>
    </citation>
    <scope>IDENTIFICATION</scope>
</reference>
<feature type="transmembrane region" description="Helical" evidence="6">
    <location>
        <begin position="57"/>
        <end position="76"/>
    </location>
</feature>
<dbReference type="Pfam" id="PF07857">
    <property type="entry name" value="TMEM144"/>
    <property type="match status" value="1"/>
</dbReference>
<name>A0A9J2PUN9_ASCLU</name>
<evidence type="ECO:0000256" key="1">
    <source>
        <dbReference type="ARBA" id="ARBA00004141"/>
    </source>
</evidence>
<keyword evidence="3 6" id="KW-0812">Transmembrane</keyword>
<dbReference type="PANTHER" id="PTHR16119:SF17">
    <property type="entry name" value="TRANSMEMBRANE PROTEIN 144"/>
    <property type="match status" value="1"/>
</dbReference>
<dbReference type="GO" id="GO:0015144">
    <property type="term" value="F:carbohydrate transmembrane transporter activity"/>
    <property type="evidence" value="ECO:0007669"/>
    <property type="project" value="InterPro"/>
</dbReference>
<evidence type="ECO:0000256" key="2">
    <source>
        <dbReference type="ARBA" id="ARBA00005731"/>
    </source>
</evidence>
<feature type="transmembrane region" description="Helical" evidence="6">
    <location>
        <begin position="212"/>
        <end position="234"/>
    </location>
</feature>
<organism evidence="7 8">
    <name type="scientific">Ascaris lumbricoides</name>
    <name type="common">Giant roundworm</name>
    <dbReference type="NCBI Taxonomy" id="6252"/>
    <lineage>
        <taxon>Eukaryota</taxon>
        <taxon>Metazoa</taxon>
        <taxon>Ecdysozoa</taxon>
        <taxon>Nematoda</taxon>
        <taxon>Chromadorea</taxon>
        <taxon>Rhabditida</taxon>
        <taxon>Spirurina</taxon>
        <taxon>Ascaridomorpha</taxon>
        <taxon>Ascaridoidea</taxon>
        <taxon>Ascarididae</taxon>
        <taxon>Ascaris</taxon>
    </lineage>
</organism>
<accession>A0A9J2PUN9</accession>
<evidence type="ECO:0000313" key="7">
    <source>
        <dbReference type="Proteomes" id="UP000036681"/>
    </source>
</evidence>
<feature type="transmembrane region" description="Helical" evidence="6">
    <location>
        <begin position="286"/>
        <end position="306"/>
    </location>
</feature>
<evidence type="ECO:0000313" key="8">
    <source>
        <dbReference type="WBParaSite" id="ALUE_0001328101-mRNA-1"/>
    </source>
</evidence>
<dbReference type="WBParaSite" id="ALUE_0001328101-mRNA-1">
    <property type="protein sequence ID" value="ALUE_0001328101-mRNA-1"/>
    <property type="gene ID" value="ALUE_0001328101"/>
</dbReference>
<evidence type="ECO:0000256" key="6">
    <source>
        <dbReference type="SAM" id="Phobius"/>
    </source>
</evidence>
<comment type="similarity">
    <text evidence="2">Belongs to the TMEM144 family.</text>
</comment>
<keyword evidence="7" id="KW-1185">Reference proteome</keyword>
<dbReference type="Proteomes" id="UP000036681">
    <property type="component" value="Unplaced"/>
</dbReference>
<dbReference type="AlphaFoldDB" id="A0A9J2PUN9"/>
<dbReference type="GO" id="GO:0016020">
    <property type="term" value="C:membrane"/>
    <property type="evidence" value="ECO:0007669"/>
    <property type="project" value="UniProtKB-SubCell"/>
</dbReference>
<evidence type="ECO:0000256" key="4">
    <source>
        <dbReference type="ARBA" id="ARBA00022989"/>
    </source>
</evidence>